<dbReference type="Gene3D" id="3.90.1200.10">
    <property type="match status" value="1"/>
</dbReference>
<dbReference type="PANTHER" id="PTHR21310">
    <property type="entry name" value="AMINOGLYCOSIDE PHOSPHOTRANSFERASE-RELATED-RELATED"/>
    <property type="match status" value="1"/>
</dbReference>
<dbReference type="OMA" id="WEPDLDQ"/>
<dbReference type="OrthoDB" id="5412996at2759"/>
<dbReference type="HOGENOM" id="CLU_028906_4_1_1"/>
<sequence>MDIDCLAKNRADHRFAVWLKLLVENNPVHYAGYLAVHHCRQSAPTGKLLGNGAFNVCYLINLENGDRVVVRFTAIGRVLARREKVEDEVVVMRYLAAHSPIRVPKVFGHGTSEYGPYVVMEYIAGNLMSDYLRDPAQDQISLRPGLHPRVLQRAYVGMADILLELSKLEFPLIGALGQNTDGSFVVQKRPVTFNMNRISQFSNIPLSVFKHSTFESAGDYFEELARHHMEQLEHQKNDAIVDEADCRKKYVARSLFRRVSRKLCDEECKGPFRLFCDDLSPRNVIVDPSRLAVVGVVDWEFTYAAPAEFTYAAPWWLLLEAPECWDQDLNEFLVRYTPKFQVFIQALKECETEKIRKGALSESGRLSTIMENSVESGLFWVCLASRYSALFDEIYWTFIDAKFFGTFTNIEQRISLLDPDEKLRMENLVQEKMLQVNAPALDVHYTIDELVEL</sequence>
<reference evidence="2 3" key="1">
    <citation type="journal article" date="2011" name="Genome Biol.">
        <title>Genome sequence of the insect pathogenic fungus Cordyceps militaris, a valued traditional Chinese medicine.</title>
        <authorList>
            <person name="Zheng P."/>
            <person name="Xia Y."/>
            <person name="Xiao G."/>
            <person name="Xiong C."/>
            <person name="Hu X."/>
            <person name="Zhang S."/>
            <person name="Zheng H."/>
            <person name="Huang Y."/>
            <person name="Zhou Y."/>
            <person name="Wang S."/>
            <person name="Zhao G.P."/>
            <person name="Liu X."/>
            <person name="St Leger R.J."/>
            <person name="Wang C."/>
        </authorList>
    </citation>
    <scope>NUCLEOTIDE SEQUENCE [LARGE SCALE GENOMIC DNA]</scope>
    <source>
        <strain evidence="2 3">CM01</strain>
    </source>
</reference>
<protein>
    <submittedName>
        <fullName evidence="2">Protein kinase-like domain</fullName>
    </submittedName>
</protein>
<dbReference type="EMBL" id="JH126401">
    <property type="protein sequence ID" value="EGX92312.1"/>
    <property type="molecule type" value="Genomic_DNA"/>
</dbReference>
<dbReference type="VEuPathDB" id="FungiDB:CCM_03684"/>
<dbReference type="InterPro" id="IPR011009">
    <property type="entry name" value="Kinase-like_dom_sf"/>
</dbReference>
<dbReference type="eggNOG" id="ENOG502SKQE">
    <property type="taxonomic scope" value="Eukaryota"/>
</dbReference>
<dbReference type="RefSeq" id="XP_006668896.1">
    <property type="nucleotide sequence ID" value="XM_006668833.1"/>
</dbReference>
<keyword evidence="2" id="KW-0808">Transferase</keyword>
<dbReference type="InParanoid" id="G3JFS9"/>
<evidence type="ECO:0000313" key="3">
    <source>
        <dbReference type="Proteomes" id="UP000001610"/>
    </source>
</evidence>
<keyword evidence="2" id="KW-0418">Kinase</keyword>
<name>G3JFS9_CORMM</name>
<dbReference type="PANTHER" id="PTHR21310:SF37">
    <property type="entry name" value="AMINOGLYCOSIDE PHOSPHOTRANSFERASE DOMAIN-CONTAINING PROTEIN"/>
    <property type="match status" value="1"/>
</dbReference>
<dbReference type="InterPro" id="IPR051678">
    <property type="entry name" value="AGP_Transferase"/>
</dbReference>
<accession>G3JFS9</accession>
<dbReference type="Proteomes" id="UP000001610">
    <property type="component" value="Unassembled WGS sequence"/>
</dbReference>
<dbReference type="InterPro" id="IPR002575">
    <property type="entry name" value="Aminoglycoside_PTrfase"/>
</dbReference>
<dbReference type="SUPFAM" id="SSF56112">
    <property type="entry name" value="Protein kinase-like (PK-like)"/>
    <property type="match status" value="1"/>
</dbReference>
<dbReference type="KEGG" id="cmt:CCM_03684"/>
<dbReference type="GeneID" id="18165708"/>
<proteinExistence type="predicted"/>
<organism evidence="2 3">
    <name type="scientific">Cordyceps militaris (strain CM01)</name>
    <name type="common">Caterpillar fungus</name>
    <dbReference type="NCBI Taxonomy" id="983644"/>
    <lineage>
        <taxon>Eukaryota</taxon>
        <taxon>Fungi</taxon>
        <taxon>Dikarya</taxon>
        <taxon>Ascomycota</taxon>
        <taxon>Pezizomycotina</taxon>
        <taxon>Sordariomycetes</taxon>
        <taxon>Hypocreomycetidae</taxon>
        <taxon>Hypocreales</taxon>
        <taxon>Cordycipitaceae</taxon>
        <taxon>Cordyceps</taxon>
    </lineage>
</organism>
<keyword evidence="3" id="KW-1185">Reference proteome</keyword>
<evidence type="ECO:0000259" key="1">
    <source>
        <dbReference type="Pfam" id="PF01636"/>
    </source>
</evidence>
<dbReference type="AlphaFoldDB" id="G3JFS9"/>
<gene>
    <name evidence="2" type="ORF">CCM_03684</name>
</gene>
<evidence type="ECO:0000313" key="2">
    <source>
        <dbReference type="EMBL" id="EGX92312.1"/>
    </source>
</evidence>
<dbReference type="Pfam" id="PF01636">
    <property type="entry name" value="APH"/>
    <property type="match status" value="1"/>
</dbReference>
<feature type="domain" description="Aminoglycoside phosphotransferase" evidence="1">
    <location>
        <begin position="47"/>
        <end position="307"/>
    </location>
</feature>
<dbReference type="Gene3D" id="1.10.510.10">
    <property type="entry name" value="Transferase(Phosphotransferase) domain 1"/>
    <property type="match status" value="1"/>
</dbReference>
<dbReference type="GO" id="GO:0016301">
    <property type="term" value="F:kinase activity"/>
    <property type="evidence" value="ECO:0007669"/>
    <property type="project" value="UniProtKB-KW"/>
</dbReference>